<dbReference type="InterPro" id="IPR050908">
    <property type="entry name" value="SmbC-like"/>
</dbReference>
<dbReference type="Gene3D" id="3.20.80.10">
    <property type="entry name" value="Regulatory factor, effector binding domain"/>
    <property type="match status" value="1"/>
</dbReference>
<dbReference type="Proteomes" id="UP001589813">
    <property type="component" value="Unassembled WGS sequence"/>
</dbReference>
<protein>
    <submittedName>
        <fullName evidence="5">GyrI-like domain-containing protein</fullName>
    </submittedName>
</protein>
<dbReference type="PRINTS" id="PR00032">
    <property type="entry name" value="HTHARAC"/>
</dbReference>
<evidence type="ECO:0000313" key="5">
    <source>
        <dbReference type="EMBL" id="MFC0046940.1"/>
    </source>
</evidence>
<feature type="domain" description="HTH araC/xylS-type" evidence="4">
    <location>
        <begin position="10"/>
        <end position="107"/>
    </location>
</feature>
<dbReference type="InterPro" id="IPR018060">
    <property type="entry name" value="HTH_AraC"/>
</dbReference>
<dbReference type="Pfam" id="PF06445">
    <property type="entry name" value="GyrI-like"/>
    <property type="match status" value="1"/>
</dbReference>
<evidence type="ECO:0000313" key="6">
    <source>
        <dbReference type="Proteomes" id="UP001589813"/>
    </source>
</evidence>
<dbReference type="Gene3D" id="1.10.10.60">
    <property type="entry name" value="Homeodomain-like"/>
    <property type="match status" value="2"/>
</dbReference>
<dbReference type="InterPro" id="IPR009057">
    <property type="entry name" value="Homeodomain-like_sf"/>
</dbReference>
<name>A0ABV6B7U4_9GAMM</name>
<dbReference type="PANTHER" id="PTHR40055:SF1">
    <property type="entry name" value="TRANSCRIPTIONAL REGULATOR YGIV-RELATED"/>
    <property type="match status" value="1"/>
</dbReference>
<dbReference type="Pfam" id="PF12833">
    <property type="entry name" value="HTH_18"/>
    <property type="match status" value="1"/>
</dbReference>
<keyword evidence="1" id="KW-0805">Transcription regulation</keyword>
<dbReference type="RefSeq" id="WP_377239674.1">
    <property type="nucleotide sequence ID" value="NZ_JBHLXP010000001.1"/>
</dbReference>
<dbReference type="EMBL" id="JBHLXP010000001">
    <property type="protein sequence ID" value="MFC0046940.1"/>
    <property type="molecule type" value="Genomic_DNA"/>
</dbReference>
<dbReference type="InterPro" id="IPR011256">
    <property type="entry name" value="Reg_factor_effector_dom_sf"/>
</dbReference>
<keyword evidence="6" id="KW-1185">Reference proteome</keyword>
<dbReference type="PROSITE" id="PS00041">
    <property type="entry name" value="HTH_ARAC_FAMILY_1"/>
    <property type="match status" value="2"/>
</dbReference>
<dbReference type="PROSITE" id="PS01124">
    <property type="entry name" value="HTH_ARAC_FAMILY_2"/>
    <property type="match status" value="1"/>
</dbReference>
<accession>A0ABV6B7U4</accession>
<dbReference type="SUPFAM" id="SSF55136">
    <property type="entry name" value="Probable bacterial effector-binding domain"/>
    <property type="match status" value="1"/>
</dbReference>
<evidence type="ECO:0000256" key="3">
    <source>
        <dbReference type="ARBA" id="ARBA00023163"/>
    </source>
</evidence>
<dbReference type="SUPFAM" id="SSF46689">
    <property type="entry name" value="Homeodomain-like"/>
    <property type="match status" value="2"/>
</dbReference>
<dbReference type="InterPro" id="IPR029442">
    <property type="entry name" value="GyrI-like"/>
</dbReference>
<dbReference type="InterPro" id="IPR010499">
    <property type="entry name" value="AraC_E-bd"/>
</dbReference>
<comment type="caution">
    <text evidence="5">The sequence shown here is derived from an EMBL/GenBank/DDBJ whole genome shotgun (WGS) entry which is preliminary data.</text>
</comment>
<reference evidence="5 6" key="1">
    <citation type="submission" date="2024-09" db="EMBL/GenBank/DDBJ databases">
        <authorList>
            <person name="Sun Q."/>
            <person name="Mori K."/>
        </authorList>
    </citation>
    <scope>NUCLEOTIDE SEQUENCE [LARGE SCALE GENOMIC DNA]</scope>
    <source>
        <strain evidence="5 6">KCTC 23315</strain>
    </source>
</reference>
<evidence type="ECO:0000256" key="2">
    <source>
        <dbReference type="ARBA" id="ARBA00023125"/>
    </source>
</evidence>
<gene>
    <name evidence="5" type="ORF">ACFFJP_01390</name>
</gene>
<dbReference type="SMART" id="SM00871">
    <property type="entry name" value="AraC_E_bind"/>
    <property type="match status" value="1"/>
</dbReference>
<sequence length="294" mass="33312">MSEPFLALLPQLLALIEAADEPLTLTELSARSGYSVWHLHRQFRFYCGMPLQSYQRLLKLQRAATALAYRQTPVTELALEAGYQHAESFSRAFARWLGQAPAQFRQQPDWLYWAEQTEQLNQIAASDAPTLSAAAIAAVRAETRSGTLLLQWLHQGHPASIGNSIRRFIEFRRTHKLHPSRFATFNLLYDDPQDTAPDQYRFGLALQLDTVQPELLQAPELSYVELPAGLYARFDHTGPDAQLEPIIRALYTELLPAKGWVPADVPLLLERVSFFPDVPAHQAQTRIWLALQTN</sequence>
<dbReference type="InterPro" id="IPR020449">
    <property type="entry name" value="Tscrpt_reg_AraC-type_HTH"/>
</dbReference>
<evidence type="ECO:0000256" key="1">
    <source>
        <dbReference type="ARBA" id="ARBA00023015"/>
    </source>
</evidence>
<keyword evidence="2" id="KW-0238">DNA-binding</keyword>
<organism evidence="5 6">
    <name type="scientific">Rheinheimera tilapiae</name>
    <dbReference type="NCBI Taxonomy" id="875043"/>
    <lineage>
        <taxon>Bacteria</taxon>
        <taxon>Pseudomonadati</taxon>
        <taxon>Pseudomonadota</taxon>
        <taxon>Gammaproteobacteria</taxon>
        <taxon>Chromatiales</taxon>
        <taxon>Chromatiaceae</taxon>
        <taxon>Rheinheimera</taxon>
    </lineage>
</organism>
<dbReference type="PANTHER" id="PTHR40055">
    <property type="entry name" value="TRANSCRIPTIONAL REGULATOR YGIV-RELATED"/>
    <property type="match status" value="1"/>
</dbReference>
<dbReference type="InterPro" id="IPR018062">
    <property type="entry name" value="HTH_AraC-typ_CS"/>
</dbReference>
<dbReference type="SMART" id="SM00342">
    <property type="entry name" value="HTH_ARAC"/>
    <property type="match status" value="1"/>
</dbReference>
<evidence type="ECO:0000259" key="4">
    <source>
        <dbReference type="PROSITE" id="PS01124"/>
    </source>
</evidence>
<proteinExistence type="predicted"/>
<keyword evidence="3" id="KW-0804">Transcription</keyword>